<comment type="caution">
    <text evidence="1">The sequence shown here is derived from an EMBL/GenBank/DDBJ whole genome shotgun (WGS) entry which is preliminary data.</text>
</comment>
<sequence length="69" mass="7229">MATSGGRMIPRTNNHPSWLEAISGARLSLSSQSDPEGVLSDGFEGDPVTGVYFGKVACRWEDGISGGSE</sequence>
<name>A0A426YTB7_ENSVE</name>
<dbReference type="Proteomes" id="UP000287651">
    <property type="component" value="Unassembled WGS sequence"/>
</dbReference>
<reference evidence="1 2" key="1">
    <citation type="journal article" date="2014" name="Agronomy (Basel)">
        <title>A Draft Genome Sequence for Ensete ventricosum, the Drought-Tolerant Tree Against Hunger.</title>
        <authorList>
            <person name="Harrison J."/>
            <person name="Moore K.A."/>
            <person name="Paszkiewicz K."/>
            <person name="Jones T."/>
            <person name="Grant M."/>
            <person name="Ambacheew D."/>
            <person name="Muzemil S."/>
            <person name="Studholme D.J."/>
        </authorList>
    </citation>
    <scope>NUCLEOTIDE SEQUENCE [LARGE SCALE GENOMIC DNA]</scope>
</reference>
<evidence type="ECO:0000313" key="1">
    <source>
        <dbReference type="EMBL" id="RRT54968.1"/>
    </source>
</evidence>
<gene>
    <name evidence="1" type="ORF">B296_00022721</name>
</gene>
<accession>A0A426YTB7</accession>
<dbReference type="AlphaFoldDB" id="A0A426YTB7"/>
<organism evidence="1 2">
    <name type="scientific">Ensete ventricosum</name>
    <name type="common">Abyssinian banana</name>
    <name type="synonym">Musa ensete</name>
    <dbReference type="NCBI Taxonomy" id="4639"/>
    <lineage>
        <taxon>Eukaryota</taxon>
        <taxon>Viridiplantae</taxon>
        <taxon>Streptophyta</taxon>
        <taxon>Embryophyta</taxon>
        <taxon>Tracheophyta</taxon>
        <taxon>Spermatophyta</taxon>
        <taxon>Magnoliopsida</taxon>
        <taxon>Liliopsida</taxon>
        <taxon>Zingiberales</taxon>
        <taxon>Musaceae</taxon>
        <taxon>Ensete</taxon>
    </lineage>
</organism>
<proteinExistence type="predicted"/>
<dbReference type="EMBL" id="AMZH03010325">
    <property type="protein sequence ID" value="RRT54968.1"/>
    <property type="molecule type" value="Genomic_DNA"/>
</dbReference>
<protein>
    <submittedName>
        <fullName evidence="1">Uncharacterized protein</fullName>
    </submittedName>
</protein>
<evidence type="ECO:0000313" key="2">
    <source>
        <dbReference type="Proteomes" id="UP000287651"/>
    </source>
</evidence>